<organism evidence="2 3">
    <name type="scientific">Babesia gibsoni</name>
    <dbReference type="NCBI Taxonomy" id="33632"/>
    <lineage>
        <taxon>Eukaryota</taxon>
        <taxon>Sar</taxon>
        <taxon>Alveolata</taxon>
        <taxon>Apicomplexa</taxon>
        <taxon>Aconoidasida</taxon>
        <taxon>Piroplasmida</taxon>
        <taxon>Babesiidae</taxon>
        <taxon>Babesia</taxon>
    </lineage>
</organism>
<dbReference type="InterPro" id="IPR056349">
    <property type="entry name" value="Microp_apicomplexa_10"/>
</dbReference>
<dbReference type="Proteomes" id="UP001230268">
    <property type="component" value="Unassembled WGS sequence"/>
</dbReference>
<feature type="compositionally biased region" description="Basic residues" evidence="1">
    <location>
        <begin position="143"/>
        <end position="161"/>
    </location>
</feature>
<keyword evidence="3" id="KW-1185">Reference proteome</keyword>
<comment type="caution">
    <text evidence="2">The sequence shown here is derived from an EMBL/GenBank/DDBJ whole genome shotgun (WGS) entry which is preliminary data.</text>
</comment>
<gene>
    <name evidence="2" type="ORF">BgAZ_106540</name>
</gene>
<reference evidence="2" key="1">
    <citation type="submission" date="2023-08" db="EMBL/GenBank/DDBJ databases">
        <title>Draft sequence of the Babesia gibsoni genome.</title>
        <authorList>
            <person name="Yamagishi J.Y."/>
            <person name="Xuan X.X."/>
        </authorList>
    </citation>
    <scope>NUCLEOTIDE SEQUENCE</scope>
    <source>
        <strain evidence="2">Azabu</strain>
    </source>
</reference>
<proteinExistence type="predicted"/>
<evidence type="ECO:0000256" key="1">
    <source>
        <dbReference type="SAM" id="MobiDB-lite"/>
    </source>
</evidence>
<evidence type="ECO:0000313" key="3">
    <source>
        <dbReference type="Proteomes" id="UP001230268"/>
    </source>
</evidence>
<protein>
    <submittedName>
        <fullName evidence="2">Uncharacterized protein</fullName>
    </submittedName>
</protein>
<dbReference type="Pfam" id="PF23519">
    <property type="entry name" value="Microp_apicomplexa_10"/>
    <property type="match status" value="1"/>
</dbReference>
<dbReference type="AlphaFoldDB" id="A0AAD8UVU0"/>
<sequence length="161" mass="19521">MSILRYTVRGRIQFYPVRTKAWRELQYKRMKLGHWPPEGSSPLHPVRSPGYLYNYQIEPWGKQFFVFNTKQDGELETLLCVTNHERKPLMYLRREDFEALCNSFGSIKEALERFDNSDRKPDMRYEMRRLEVLEDNYAMQRMKTGRHSSHTIMRARPREKK</sequence>
<feature type="region of interest" description="Disordered" evidence="1">
    <location>
        <begin position="140"/>
        <end position="161"/>
    </location>
</feature>
<evidence type="ECO:0000313" key="2">
    <source>
        <dbReference type="EMBL" id="KAK1444748.1"/>
    </source>
</evidence>
<dbReference type="EMBL" id="JAVEPI010000001">
    <property type="protein sequence ID" value="KAK1444748.1"/>
    <property type="molecule type" value="Genomic_DNA"/>
</dbReference>
<accession>A0AAD8UVU0</accession>
<name>A0AAD8UVU0_BABGI</name>